<accession>A0AAN8JC42</accession>
<keyword evidence="3" id="KW-1185">Reference proteome</keyword>
<sequence>MKQQIVHKTIVLKIMRNGWLKLARSKVYLSSSEKRRIQNLISFLTQTVQTLKKDIKDLKINRPVQSKSMNAGFPEKNDAFGKAGSILN</sequence>
<dbReference type="AlphaFoldDB" id="A0AAN8JC42"/>
<protein>
    <submittedName>
        <fullName evidence="2">Uncharacterized protein</fullName>
    </submittedName>
</protein>
<reference evidence="2 3" key="1">
    <citation type="submission" date="2024-01" db="EMBL/GenBank/DDBJ databases">
        <title>The genome of the rayed Mediterranean limpet Patella caerulea (Linnaeus, 1758).</title>
        <authorList>
            <person name="Anh-Thu Weber A."/>
            <person name="Halstead-Nussloch G."/>
        </authorList>
    </citation>
    <scope>NUCLEOTIDE SEQUENCE [LARGE SCALE GENOMIC DNA]</scope>
    <source>
        <strain evidence="2">AATW-2023a</strain>
        <tissue evidence="2">Whole specimen</tissue>
    </source>
</reference>
<evidence type="ECO:0000313" key="3">
    <source>
        <dbReference type="Proteomes" id="UP001347796"/>
    </source>
</evidence>
<name>A0AAN8JC42_PATCE</name>
<proteinExistence type="predicted"/>
<evidence type="ECO:0000313" key="2">
    <source>
        <dbReference type="EMBL" id="KAK6171784.1"/>
    </source>
</evidence>
<organism evidence="2 3">
    <name type="scientific">Patella caerulea</name>
    <name type="common">Rayed Mediterranean limpet</name>
    <dbReference type="NCBI Taxonomy" id="87958"/>
    <lineage>
        <taxon>Eukaryota</taxon>
        <taxon>Metazoa</taxon>
        <taxon>Spiralia</taxon>
        <taxon>Lophotrochozoa</taxon>
        <taxon>Mollusca</taxon>
        <taxon>Gastropoda</taxon>
        <taxon>Patellogastropoda</taxon>
        <taxon>Patelloidea</taxon>
        <taxon>Patellidae</taxon>
        <taxon>Patella</taxon>
    </lineage>
</organism>
<evidence type="ECO:0000256" key="1">
    <source>
        <dbReference type="SAM" id="MobiDB-lite"/>
    </source>
</evidence>
<feature type="region of interest" description="Disordered" evidence="1">
    <location>
        <begin position="67"/>
        <end position="88"/>
    </location>
</feature>
<dbReference type="EMBL" id="JAZGQO010000013">
    <property type="protein sequence ID" value="KAK6171784.1"/>
    <property type="molecule type" value="Genomic_DNA"/>
</dbReference>
<dbReference type="Proteomes" id="UP001347796">
    <property type="component" value="Unassembled WGS sequence"/>
</dbReference>
<gene>
    <name evidence="2" type="ORF">SNE40_018214</name>
</gene>
<comment type="caution">
    <text evidence="2">The sequence shown here is derived from an EMBL/GenBank/DDBJ whole genome shotgun (WGS) entry which is preliminary data.</text>
</comment>